<evidence type="ECO:0000313" key="2">
    <source>
        <dbReference type="EMBL" id="CAI8599933.1"/>
    </source>
</evidence>
<keyword evidence="3" id="KW-1185">Reference proteome</keyword>
<feature type="region of interest" description="Disordered" evidence="1">
    <location>
        <begin position="1"/>
        <end position="31"/>
    </location>
</feature>
<gene>
    <name evidence="2" type="ORF">VFH_II197800</name>
</gene>
<reference evidence="2 3" key="1">
    <citation type="submission" date="2023-01" db="EMBL/GenBank/DDBJ databases">
        <authorList>
            <person name="Kreplak J."/>
        </authorList>
    </citation>
    <scope>NUCLEOTIDE SEQUENCE [LARGE SCALE GENOMIC DNA]</scope>
</reference>
<protein>
    <submittedName>
        <fullName evidence="2">Uncharacterized protein</fullName>
    </submittedName>
</protein>
<accession>A0AAV0ZQT7</accession>
<dbReference type="AlphaFoldDB" id="A0AAV0ZQT7"/>
<evidence type="ECO:0000313" key="3">
    <source>
        <dbReference type="Proteomes" id="UP001157006"/>
    </source>
</evidence>
<name>A0AAV0ZQT7_VICFA</name>
<feature type="compositionally biased region" description="Basic and acidic residues" evidence="1">
    <location>
        <begin position="1"/>
        <end position="18"/>
    </location>
</feature>
<organism evidence="2 3">
    <name type="scientific">Vicia faba</name>
    <name type="common">Broad bean</name>
    <name type="synonym">Faba vulgaris</name>
    <dbReference type="NCBI Taxonomy" id="3906"/>
    <lineage>
        <taxon>Eukaryota</taxon>
        <taxon>Viridiplantae</taxon>
        <taxon>Streptophyta</taxon>
        <taxon>Embryophyta</taxon>
        <taxon>Tracheophyta</taxon>
        <taxon>Spermatophyta</taxon>
        <taxon>Magnoliopsida</taxon>
        <taxon>eudicotyledons</taxon>
        <taxon>Gunneridae</taxon>
        <taxon>Pentapetalae</taxon>
        <taxon>rosids</taxon>
        <taxon>fabids</taxon>
        <taxon>Fabales</taxon>
        <taxon>Fabaceae</taxon>
        <taxon>Papilionoideae</taxon>
        <taxon>50 kb inversion clade</taxon>
        <taxon>NPAAA clade</taxon>
        <taxon>Hologalegina</taxon>
        <taxon>IRL clade</taxon>
        <taxon>Fabeae</taxon>
        <taxon>Vicia</taxon>
    </lineage>
</organism>
<proteinExistence type="predicted"/>
<evidence type="ECO:0000256" key="1">
    <source>
        <dbReference type="SAM" id="MobiDB-lite"/>
    </source>
</evidence>
<dbReference type="EMBL" id="OX451737">
    <property type="protein sequence ID" value="CAI8599933.1"/>
    <property type="molecule type" value="Genomic_DNA"/>
</dbReference>
<sequence>MLTKKKLDEKDDLKDRSTKRVKGKGDGNMPPMHTIALSQRGENEGNPISGFISFKNILTGETTKAKNVDFHDDHQQVKLSGEPHKLPSLLLLRVNGAVLLSAQKGRSPSSMFITAVRSSLDIIASTSSSFDLTSISFERFHGFKAFRGFDKNHRRVNEILTYRSSSGGSCLVKKETLMQISDC</sequence>
<dbReference type="Proteomes" id="UP001157006">
    <property type="component" value="Chromosome 2"/>
</dbReference>